<dbReference type="Pfam" id="PF02311">
    <property type="entry name" value="AraC_binding"/>
    <property type="match status" value="1"/>
</dbReference>
<evidence type="ECO:0000256" key="1">
    <source>
        <dbReference type="ARBA" id="ARBA00023015"/>
    </source>
</evidence>
<proteinExistence type="predicted"/>
<evidence type="ECO:0000313" key="5">
    <source>
        <dbReference type="EMBL" id="KEP26280.1"/>
    </source>
</evidence>
<gene>
    <name evidence="5" type="ORF">BA70_03210</name>
</gene>
<keyword evidence="6" id="KW-1185">Reference proteome</keyword>
<reference evidence="5 6" key="1">
    <citation type="submission" date="2012-09" db="EMBL/GenBank/DDBJ databases">
        <title>Genome Sequence of Bacillus sp. DW5-4.</title>
        <authorList>
            <person name="Lai Q."/>
            <person name="Liu Y."/>
            <person name="Shao Z."/>
        </authorList>
    </citation>
    <scope>NUCLEOTIDE SEQUENCE [LARGE SCALE GENOMIC DNA]</scope>
    <source>
        <strain evidence="5 6">DW5-4</strain>
    </source>
</reference>
<dbReference type="OrthoDB" id="2237754at2"/>
<feature type="domain" description="HTH araC/xylS-type" evidence="4">
    <location>
        <begin position="180"/>
        <end position="278"/>
    </location>
</feature>
<dbReference type="RefSeq" id="WP_034321958.1">
    <property type="nucleotide sequence ID" value="NZ_JAVIKA010000001.1"/>
</dbReference>
<dbReference type="PROSITE" id="PS01124">
    <property type="entry name" value="HTH_ARAC_FAMILY_2"/>
    <property type="match status" value="1"/>
</dbReference>
<dbReference type="Pfam" id="PF12833">
    <property type="entry name" value="HTH_18"/>
    <property type="match status" value="1"/>
</dbReference>
<dbReference type="SUPFAM" id="SSF46689">
    <property type="entry name" value="Homeodomain-like"/>
    <property type="match status" value="2"/>
</dbReference>
<dbReference type="InterPro" id="IPR003313">
    <property type="entry name" value="AraC-bd"/>
</dbReference>
<dbReference type="AlphaFoldDB" id="A0A081LAK4"/>
<dbReference type="InterPro" id="IPR018062">
    <property type="entry name" value="HTH_AraC-typ_CS"/>
</dbReference>
<evidence type="ECO:0000256" key="3">
    <source>
        <dbReference type="ARBA" id="ARBA00023163"/>
    </source>
</evidence>
<comment type="caution">
    <text evidence="5">The sequence shown here is derived from an EMBL/GenBank/DDBJ whole genome shotgun (WGS) entry which is preliminary data.</text>
</comment>
<dbReference type="EMBL" id="JOTP01000011">
    <property type="protein sequence ID" value="KEP26280.1"/>
    <property type="molecule type" value="Genomic_DNA"/>
</dbReference>
<keyword evidence="3" id="KW-0804">Transcription</keyword>
<dbReference type="GO" id="GO:0043565">
    <property type="term" value="F:sequence-specific DNA binding"/>
    <property type="evidence" value="ECO:0007669"/>
    <property type="project" value="InterPro"/>
</dbReference>
<protein>
    <submittedName>
        <fullName evidence="5">AraC family transcriptional regulator</fullName>
    </submittedName>
</protein>
<accession>A0A081LAK4</accession>
<keyword evidence="2" id="KW-0238">DNA-binding</keyword>
<dbReference type="InterPro" id="IPR009057">
    <property type="entry name" value="Homeodomain-like_sf"/>
</dbReference>
<dbReference type="InterPro" id="IPR018060">
    <property type="entry name" value="HTH_AraC"/>
</dbReference>
<dbReference type="eggNOG" id="COG2207">
    <property type="taxonomic scope" value="Bacteria"/>
</dbReference>
<dbReference type="PROSITE" id="PS00041">
    <property type="entry name" value="HTH_ARAC_FAMILY_1"/>
    <property type="match status" value="1"/>
</dbReference>
<dbReference type="PANTHER" id="PTHR43280">
    <property type="entry name" value="ARAC-FAMILY TRANSCRIPTIONAL REGULATOR"/>
    <property type="match status" value="1"/>
</dbReference>
<dbReference type="SUPFAM" id="SSF51215">
    <property type="entry name" value="Regulatory protein AraC"/>
    <property type="match status" value="1"/>
</dbReference>
<dbReference type="Gene3D" id="1.10.10.60">
    <property type="entry name" value="Homeodomain-like"/>
    <property type="match status" value="2"/>
</dbReference>
<dbReference type="Gene3D" id="2.60.120.280">
    <property type="entry name" value="Regulatory protein AraC"/>
    <property type="match status" value="1"/>
</dbReference>
<dbReference type="InterPro" id="IPR037923">
    <property type="entry name" value="HTH-like"/>
</dbReference>
<evidence type="ECO:0000259" key="4">
    <source>
        <dbReference type="PROSITE" id="PS01124"/>
    </source>
</evidence>
<sequence>MKKEAFAFRFHHSDVTLPAQIWSVGWEVQSSSLYSWNGVERKDQGKCIFQLTLSGHGMIEIGQKRFKVLPGQAFLVKSPSAYQYYFPEDSEHWEFLYLTLYGEACDLCFDQFMDHGKQVMRFHPNSKPIRLLKKIYDEASERRITNPFEGSSLAYQFVMELYSYLPKLEGQMEKWPEPIVQAALFASHHFHEEIGPDDMAAAARLSKSHFTREFKKATGFTPIHYLTNIRLEKAETLLKTTKYSIEEIAIQCGYRNANYLNKVFRKKIGMSPKQLRETSDA</sequence>
<dbReference type="SMART" id="SM00342">
    <property type="entry name" value="HTH_ARAC"/>
    <property type="match status" value="1"/>
</dbReference>
<organism evidence="5 6">
    <name type="scientific">Bacillus zhangzhouensis</name>
    <dbReference type="NCBI Taxonomy" id="1178540"/>
    <lineage>
        <taxon>Bacteria</taxon>
        <taxon>Bacillati</taxon>
        <taxon>Bacillota</taxon>
        <taxon>Bacilli</taxon>
        <taxon>Bacillales</taxon>
        <taxon>Bacillaceae</taxon>
        <taxon>Bacillus</taxon>
    </lineage>
</organism>
<dbReference type="Proteomes" id="UP000028091">
    <property type="component" value="Unassembled WGS sequence"/>
</dbReference>
<keyword evidence="1" id="KW-0805">Transcription regulation</keyword>
<dbReference type="GO" id="GO:0003700">
    <property type="term" value="F:DNA-binding transcription factor activity"/>
    <property type="evidence" value="ECO:0007669"/>
    <property type="project" value="InterPro"/>
</dbReference>
<dbReference type="PANTHER" id="PTHR43280:SF2">
    <property type="entry name" value="HTH-TYPE TRANSCRIPTIONAL REGULATOR EXSA"/>
    <property type="match status" value="1"/>
</dbReference>
<evidence type="ECO:0000313" key="6">
    <source>
        <dbReference type="Proteomes" id="UP000028091"/>
    </source>
</evidence>
<evidence type="ECO:0000256" key="2">
    <source>
        <dbReference type="ARBA" id="ARBA00023125"/>
    </source>
</evidence>
<name>A0A081LAK4_9BACI</name>